<keyword evidence="3 11" id="KW-0812">Transmembrane</keyword>
<keyword evidence="1" id="KW-1003">Cell membrane</keyword>
<dbReference type="InterPro" id="IPR001915">
    <property type="entry name" value="Peptidase_M48"/>
</dbReference>
<dbReference type="Gene3D" id="3.30.2010.10">
    <property type="entry name" value="Metalloproteases ('zincins'), catalytic domain"/>
    <property type="match status" value="1"/>
</dbReference>
<dbReference type="PANTHER" id="PTHR43221:SF2">
    <property type="entry name" value="PROTEASE HTPX HOMOLOG"/>
    <property type="match status" value="1"/>
</dbReference>
<evidence type="ECO:0000313" key="14">
    <source>
        <dbReference type="Proteomes" id="UP001596022"/>
    </source>
</evidence>
<keyword evidence="7 11" id="KW-1133">Transmembrane helix</keyword>
<dbReference type="InterPro" id="IPR050083">
    <property type="entry name" value="HtpX_protease"/>
</dbReference>
<dbReference type="EC" id="3.4.24.-" evidence="13"/>
<accession>A0ABV9GP39</accession>
<feature type="domain" description="Peptidase M48" evidence="12">
    <location>
        <begin position="15"/>
        <end position="179"/>
    </location>
</feature>
<gene>
    <name evidence="13" type="ORF">ACFO4N_08065</name>
</gene>
<keyword evidence="4" id="KW-0479">Metal-binding</keyword>
<protein>
    <submittedName>
        <fullName evidence="13">M48 family metalloprotease</fullName>
        <ecNumber evidence="13">3.4.24.-</ecNumber>
    </submittedName>
</protein>
<evidence type="ECO:0000256" key="3">
    <source>
        <dbReference type="ARBA" id="ARBA00022692"/>
    </source>
</evidence>
<evidence type="ECO:0000256" key="10">
    <source>
        <dbReference type="RuleBase" id="RU003983"/>
    </source>
</evidence>
<keyword evidence="2 10" id="KW-0645">Protease</keyword>
<keyword evidence="6 10" id="KW-0862">Zinc</keyword>
<comment type="similarity">
    <text evidence="10">Belongs to the peptidase M48 family.</text>
</comment>
<feature type="transmembrane region" description="Helical" evidence="11">
    <location>
        <begin position="69"/>
        <end position="89"/>
    </location>
</feature>
<evidence type="ECO:0000256" key="7">
    <source>
        <dbReference type="ARBA" id="ARBA00022989"/>
    </source>
</evidence>
<proteinExistence type="inferred from homology"/>
<evidence type="ECO:0000256" key="8">
    <source>
        <dbReference type="ARBA" id="ARBA00023049"/>
    </source>
</evidence>
<name>A0ABV9GP39_9BACL</name>
<sequence length="202" mass="23616">MEKCEIKNAKLYLWETKKSKLANALVTGLRTKRIFIADYVIDQLTKKQIKAILAHEIGHIKRNHLWTRLGFMIVFFLIIYGLDAGYGWFQVHIVSMPQWLGVLLIVLLGITFFILLFLFIRIQERQADDYVLKLGVDYRDYASALIKLARLNHTLTKMNKVEESFKTHPSIDRRVRRLIEKANGSYEELAVYQAVDQTQTIE</sequence>
<reference evidence="14" key="1">
    <citation type="journal article" date="2019" name="Int. J. Syst. Evol. Microbiol.">
        <title>The Global Catalogue of Microorganisms (GCM) 10K type strain sequencing project: providing services to taxonomists for standard genome sequencing and annotation.</title>
        <authorList>
            <consortium name="The Broad Institute Genomics Platform"/>
            <consortium name="The Broad Institute Genome Sequencing Center for Infectious Disease"/>
            <person name="Wu L."/>
            <person name="Ma J."/>
        </authorList>
    </citation>
    <scope>NUCLEOTIDE SEQUENCE [LARGE SCALE GENOMIC DNA]</scope>
    <source>
        <strain evidence="14">CGMCC 1.16306</strain>
    </source>
</reference>
<evidence type="ECO:0000259" key="12">
    <source>
        <dbReference type="Pfam" id="PF01435"/>
    </source>
</evidence>
<feature type="transmembrane region" description="Helical" evidence="11">
    <location>
        <begin position="101"/>
        <end position="120"/>
    </location>
</feature>
<evidence type="ECO:0000256" key="11">
    <source>
        <dbReference type="SAM" id="Phobius"/>
    </source>
</evidence>
<evidence type="ECO:0000256" key="4">
    <source>
        <dbReference type="ARBA" id="ARBA00022723"/>
    </source>
</evidence>
<evidence type="ECO:0000313" key="13">
    <source>
        <dbReference type="EMBL" id="MFC4618691.1"/>
    </source>
</evidence>
<evidence type="ECO:0000256" key="2">
    <source>
        <dbReference type="ARBA" id="ARBA00022670"/>
    </source>
</evidence>
<keyword evidence="8 10" id="KW-0482">Metalloprotease</keyword>
<evidence type="ECO:0000256" key="1">
    <source>
        <dbReference type="ARBA" id="ARBA00022475"/>
    </source>
</evidence>
<dbReference type="RefSeq" id="WP_376845738.1">
    <property type="nucleotide sequence ID" value="NZ_JBHSFW010000002.1"/>
</dbReference>
<keyword evidence="14" id="KW-1185">Reference proteome</keyword>
<organism evidence="13 14">
    <name type="scientific">Camelliibacillus cellulosilyticus</name>
    <dbReference type="NCBI Taxonomy" id="2174486"/>
    <lineage>
        <taxon>Bacteria</taxon>
        <taxon>Bacillati</taxon>
        <taxon>Bacillota</taxon>
        <taxon>Bacilli</taxon>
        <taxon>Bacillales</taxon>
        <taxon>Sporolactobacillaceae</taxon>
        <taxon>Camelliibacillus</taxon>
    </lineage>
</organism>
<keyword evidence="5 10" id="KW-0378">Hydrolase</keyword>
<dbReference type="GO" id="GO:0008237">
    <property type="term" value="F:metallopeptidase activity"/>
    <property type="evidence" value="ECO:0007669"/>
    <property type="project" value="UniProtKB-KW"/>
</dbReference>
<dbReference type="PANTHER" id="PTHR43221">
    <property type="entry name" value="PROTEASE HTPX"/>
    <property type="match status" value="1"/>
</dbReference>
<evidence type="ECO:0000256" key="6">
    <source>
        <dbReference type="ARBA" id="ARBA00022833"/>
    </source>
</evidence>
<comment type="cofactor">
    <cofactor evidence="10">
        <name>Zn(2+)</name>
        <dbReference type="ChEBI" id="CHEBI:29105"/>
    </cofactor>
    <text evidence="10">Binds 1 zinc ion per subunit.</text>
</comment>
<keyword evidence="9 11" id="KW-0472">Membrane</keyword>
<dbReference type="Pfam" id="PF01435">
    <property type="entry name" value="Peptidase_M48"/>
    <property type="match status" value="1"/>
</dbReference>
<dbReference type="EMBL" id="JBHSFW010000002">
    <property type="protein sequence ID" value="MFC4618691.1"/>
    <property type="molecule type" value="Genomic_DNA"/>
</dbReference>
<evidence type="ECO:0000256" key="9">
    <source>
        <dbReference type="ARBA" id="ARBA00023136"/>
    </source>
</evidence>
<evidence type="ECO:0000256" key="5">
    <source>
        <dbReference type="ARBA" id="ARBA00022801"/>
    </source>
</evidence>
<dbReference type="Proteomes" id="UP001596022">
    <property type="component" value="Unassembled WGS sequence"/>
</dbReference>
<comment type="caution">
    <text evidence="13">The sequence shown here is derived from an EMBL/GenBank/DDBJ whole genome shotgun (WGS) entry which is preliminary data.</text>
</comment>